<evidence type="ECO:0000256" key="1">
    <source>
        <dbReference type="SAM" id="MobiDB-lite"/>
    </source>
</evidence>
<evidence type="ECO:0008006" key="4">
    <source>
        <dbReference type="Google" id="ProtNLM"/>
    </source>
</evidence>
<feature type="compositionally biased region" description="Basic and acidic residues" evidence="1">
    <location>
        <begin position="45"/>
        <end position="57"/>
    </location>
</feature>
<proteinExistence type="predicted"/>
<accession>A0AAV5MVI8</accession>
<protein>
    <recommendedName>
        <fullName evidence="4">CUE domain-containing protein</fullName>
    </recommendedName>
</protein>
<dbReference type="EMBL" id="BPVZ01001995">
    <property type="protein sequence ID" value="GKV53830.1"/>
    <property type="molecule type" value="Genomic_DNA"/>
</dbReference>
<comment type="caution">
    <text evidence="2">The sequence shown here is derived from an EMBL/GenBank/DDBJ whole genome shotgun (WGS) entry which is preliminary data.</text>
</comment>
<evidence type="ECO:0000313" key="2">
    <source>
        <dbReference type="EMBL" id="GKV53830.1"/>
    </source>
</evidence>
<reference evidence="2 3" key="1">
    <citation type="journal article" date="2021" name="Commun. Biol.">
        <title>The genome of Shorea leprosula (Dipterocarpaceae) highlights the ecological relevance of drought in aseasonal tropical rainforests.</title>
        <authorList>
            <person name="Ng K.K.S."/>
            <person name="Kobayashi M.J."/>
            <person name="Fawcett J.A."/>
            <person name="Hatakeyama M."/>
            <person name="Paape T."/>
            <person name="Ng C.H."/>
            <person name="Ang C.C."/>
            <person name="Tnah L.H."/>
            <person name="Lee C.T."/>
            <person name="Nishiyama T."/>
            <person name="Sese J."/>
            <person name="O'Brien M.J."/>
            <person name="Copetti D."/>
            <person name="Mohd Noor M.I."/>
            <person name="Ong R.C."/>
            <person name="Putra M."/>
            <person name="Sireger I.Z."/>
            <person name="Indrioko S."/>
            <person name="Kosugi Y."/>
            <person name="Izuno A."/>
            <person name="Isagi Y."/>
            <person name="Lee S.L."/>
            <person name="Shimizu K.K."/>
        </authorList>
    </citation>
    <scope>NUCLEOTIDE SEQUENCE [LARGE SCALE GENOMIC DNA]</scope>
    <source>
        <strain evidence="2">214</strain>
    </source>
</reference>
<gene>
    <name evidence="2" type="ORF">SLEP1_g60343</name>
</gene>
<evidence type="ECO:0000313" key="3">
    <source>
        <dbReference type="Proteomes" id="UP001054252"/>
    </source>
</evidence>
<feature type="non-terminal residue" evidence="2">
    <location>
        <position position="1"/>
    </location>
</feature>
<keyword evidence="3" id="KW-1185">Reference proteome</keyword>
<dbReference type="AlphaFoldDB" id="A0AAV5MVI8"/>
<feature type="non-terminal residue" evidence="2">
    <location>
        <position position="190"/>
    </location>
</feature>
<dbReference type="Proteomes" id="UP001054252">
    <property type="component" value="Unassembled WGS sequence"/>
</dbReference>
<feature type="region of interest" description="Disordered" evidence="1">
    <location>
        <begin position="24"/>
        <end position="57"/>
    </location>
</feature>
<name>A0AAV5MVI8_9ROSI</name>
<sequence>HRKREHMPAPACLSGWGAQRLKHQNLGSSKAFDQNKRRAGKGSRNKREGRGKGGREKVGLLFQDENRGFPSTMNLMLLSPPSIMAGIHDVVNTTFPNSAVKELANLVLEQRVSVGEALSLSFLSNLEGLGDPSKLPSNSLSSEGRSRSNWIIALEASMRERVKEDCVFLCGRKRRGRGRGTLTVPVTVIV</sequence>
<organism evidence="2 3">
    <name type="scientific">Rubroshorea leprosula</name>
    <dbReference type="NCBI Taxonomy" id="152421"/>
    <lineage>
        <taxon>Eukaryota</taxon>
        <taxon>Viridiplantae</taxon>
        <taxon>Streptophyta</taxon>
        <taxon>Embryophyta</taxon>
        <taxon>Tracheophyta</taxon>
        <taxon>Spermatophyta</taxon>
        <taxon>Magnoliopsida</taxon>
        <taxon>eudicotyledons</taxon>
        <taxon>Gunneridae</taxon>
        <taxon>Pentapetalae</taxon>
        <taxon>rosids</taxon>
        <taxon>malvids</taxon>
        <taxon>Malvales</taxon>
        <taxon>Dipterocarpaceae</taxon>
        <taxon>Rubroshorea</taxon>
    </lineage>
</organism>